<organism evidence="1 2">
    <name type="scientific">Penicillium angulare</name>
    <dbReference type="NCBI Taxonomy" id="116970"/>
    <lineage>
        <taxon>Eukaryota</taxon>
        <taxon>Fungi</taxon>
        <taxon>Dikarya</taxon>
        <taxon>Ascomycota</taxon>
        <taxon>Pezizomycotina</taxon>
        <taxon>Eurotiomycetes</taxon>
        <taxon>Eurotiomycetidae</taxon>
        <taxon>Eurotiales</taxon>
        <taxon>Aspergillaceae</taxon>
        <taxon>Penicillium</taxon>
    </lineage>
</organism>
<comment type="caution">
    <text evidence="1">The sequence shown here is derived from an EMBL/GenBank/DDBJ whole genome shotgun (WGS) entry which is preliminary data.</text>
</comment>
<reference evidence="1" key="1">
    <citation type="submission" date="2022-11" db="EMBL/GenBank/DDBJ databases">
        <authorList>
            <person name="Petersen C."/>
        </authorList>
    </citation>
    <scope>NUCLEOTIDE SEQUENCE</scope>
    <source>
        <strain evidence="1">IBT 30069</strain>
    </source>
</reference>
<reference evidence="1" key="2">
    <citation type="journal article" date="2023" name="IMA Fungus">
        <title>Comparative genomic study of the Penicillium genus elucidates a diverse pangenome and 15 lateral gene transfer events.</title>
        <authorList>
            <person name="Petersen C."/>
            <person name="Sorensen T."/>
            <person name="Nielsen M.R."/>
            <person name="Sondergaard T.E."/>
            <person name="Sorensen J.L."/>
            <person name="Fitzpatrick D.A."/>
            <person name="Frisvad J.C."/>
            <person name="Nielsen K.L."/>
        </authorList>
    </citation>
    <scope>NUCLEOTIDE SEQUENCE</scope>
    <source>
        <strain evidence="1">IBT 30069</strain>
    </source>
</reference>
<dbReference type="EMBL" id="JAPQKH010000006">
    <property type="protein sequence ID" value="KAJ5094387.1"/>
    <property type="molecule type" value="Genomic_DNA"/>
</dbReference>
<dbReference type="Proteomes" id="UP001149165">
    <property type="component" value="Unassembled WGS sequence"/>
</dbReference>
<proteinExistence type="predicted"/>
<dbReference type="OrthoDB" id="4525710at2759"/>
<evidence type="ECO:0000313" key="2">
    <source>
        <dbReference type="Proteomes" id="UP001149165"/>
    </source>
</evidence>
<sequence length="325" mass="36867">MEHKQKEKITKFGLRQDLIISEAAVLDYHSRCIANLRFLANEPDAIMDENLLAAAVVLRFYEELDSPFIEIPTDAATRGLQMFIEAQASLALSSSGLRYAAFWVGFRQEFHMAFSQQRPFRLSLDTYDTYLSWGPAPDHVLVNRLLIIAAHVVQYCYDDRAQQSHSLYEDLVALYNRWLEERPLALLPVYSESPDRKKGLIFPQKWFLNDCHIVAEQSVGLVEILLTAYDPTTARVGPGQKTAMESIDSRLKSTVLSICGAALSNRQEPTALLTACIAIAICGDRFTDIREQEALMDIVVNSVCDNNYWPSNALREKLRTAWGWE</sequence>
<name>A0A9W9F6F5_9EURO</name>
<keyword evidence="2" id="KW-1185">Reference proteome</keyword>
<protein>
    <recommendedName>
        <fullName evidence="3">Arca-like protein</fullName>
    </recommendedName>
</protein>
<evidence type="ECO:0000313" key="1">
    <source>
        <dbReference type="EMBL" id="KAJ5094387.1"/>
    </source>
</evidence>
<dbReference type="AlphaFoldDB" id="A0A9W9F6F5"/>
<evidence type="ECO:0008006" key="3">
    <source>
        <dbReference type="Google" id="ProtNLM"/>
    </source>
</evidence>
<accession>A0A9W9F6F5</accession>
<gene>
    <name evidence="1" type="ORF">N7456_010248</name>
</gene>